<protein>
    <submittedName>
        <fullName evidence="1">Uncharacterized protein</fullName>
    </submittedName>
</protein>
<comment type="caution">
    <text evidence="1">The sequence shown here is derived from an EMBL/GenBank/DDBJ whole genome shotgun (WGS) entry which is preliminary data.</text>
</comment>
<dbReference type="AlphaFoldDB" id="A0A109LDA6"/>
<dbReference type="Proteomes" id="UP000061348">
    <property type="component" value="Unassembled WGS sequence"/>
</dbReference>
<proteinExistence type="predicted"/>
<evidence type="ECO:0000313" key="1">
    <source>
        <dbReference type="EMBL" id="KWV85505.1"/>
    </source>
</evidence>
<accession>A0A109LDA6</accession>
<name>A0A109LDA6_PSEFL</name>
<organism evidence="1 2">
    <name type="scientific">Pseudomonas fluorescens</name>
    <dbReference type="NCBI Taxonomy" id="294"/>
    <lineage>
        <taxon>Bacteria</taxon>
        <taxon>Pseudomonadati</taxon>
        <taxon>Pseudomonadota</taxon>
        <taxon>Gammaproteobacteria</taxon>
        <taxon>Pseudomonadales</taxon>
        <taxon>Pseudomonadaceae</taxon>
        <taxon>Pseudomonas</taxon>
    </lineage>
</organism>
<evidence type="ECO:0000313" key="2">
    <source>
        <dbReference type="Proteomes" id="UP000061348"/>
    </source>
</evidence>
<gene>
    <name evidence="1" type="ORF">PFLmoz3_04749</name>
</gene>
<reference evidence="1 2" key="1">
    <citation type="submission" date="2015-05" db="EMBL/GenBank/DDBJ databases">
        <title>A genomic and transcriptomic approach to investigate the blue pigment phenotype in Pseudomonas fluorescens.</title>
        <authorList>
            <person name="Andreani N.A."/>
            <person name="Cardazzo B."/>
        </authorList>
    </citation>
    <scope>NUCLEOTIDE SEQUENCE [LARGE SCALE GENOMIC DNA]</scope>
    <source>
        <strain evidence="1 2">Ps_22</strain>
    </source>
</reference>
<dbReference type="EMBL" id="LCYA01000128">
    <property type="protein sequence ID" value="KWV85505.1"/>
    <property type="molecule type" value="Genomic_DNA"/>
</dbReference>
<sequence>MLVQPGQGCLDRGLGEDRTLLAVVQSPCVEGDASVTADAAALAVVQAGAAHVHLLLGADHAALAVVQHSADQRGGAIGQQLASLIVQLALGGDRQRIGRRKNTAPAVIQGASPDGQSALAQQRALPLVEQVSGQANGQVFLAGNAATQAVIQLVAIQYQAITPRQQALALVEQALHRERQAAVADDLAGGVVQLIGDHQHLGLAGDLALLIEDGLAAQVHALGGSDKAAVAVIQGRAGQVQRTVADEFARLLIEHTDGCLQVALGADATGAVFELVGVEGHRTIAAQLAAIAVVQLVQLHVRGGLGADHARLAVIQIAAGEGQRAVGNDQAPLVDQAVAVQRQGGFAGHQAALAVVQLPCGYLLSPLADEVAFIAIVQQPGDGQVHHALGGDGTFVAVIQAGRLYCQAGRRENPQAVIDGTAGGYVEVAAQQFA</sequence>